<dbReference type="Gene3D" id="3.40.50.150">
    <property type="entry name" value="Vaccinia Virus protein VP39"/>
    <property type="match status" value="1"/>
</dbReference>
<dbReference type="GO" id="GO:0032259">
    <property type="term" value="P:methylation"/>
    <property type="evidence" value="ECO:0007669"/>
    <property type="project" value="UniProtKB-KW"/>
</dbReference>
<reference evidence="2 3" key="1">
    <citation type="submission" date="2024-03" db="EMBL/GenBank/DDBJ databases">
        <authorList>
            <person name="Jo J.-H."/>
        </authorList>
    </citation>
    <scope>NUCLEOTIDE SEQUENCE [LARGE SCALE GENOMIC DNA]</scope>
    <source>
        <strain evidence="2 3">PS1R-30</strain>
    </source>
</reference>
<dbReference type="Pfam" id="PF08242">
    <property type="entry name" value="Methyltransf_12"/>
    <property type="match status" value="1"/>
</dbReference>
<evidence type="ECO:0000259" key="1">
    <source>
        <dbReference type="Pfam" id="PF08242"/>
    </source>
</evidence>
<evidence type="ECO:0000313" key="2">
    <source>
        <dbReference type="EMBL" id="MEJ5978881.1"/>
    </source>
</evidence>
<protein>
    <submittedName>
        <fullName evidence="2">Methyltransferase domain-containing protein</fullName>
    </submittedName>
</protein>
<dbReference type="SUPFAM" id="SSF53335">
    <property type="entry name" value="S-adenosyl-L-methionine-dependent methyltransferases"/>
    <property type="match status" value="1"/>
</dbReference>
<proteinExistence type="predicted"/>
<dbReference type="RefSeq" id="WP_339588816.1">
    <property type="nucleotide sequence ID" value="NZ_JBBHJZ010000004.1"/>
</dbReference>
<gene>
    <name evidence="2" type="ORF">WG901_19665</name>
</gene>
<dbReference type="CDD" id="cd02440">
    <property type="entry name" value="AdoMet_MTases"/>
    <property type="match status" value="1"/>
</dbReference>
<evidence type="ECO:0000313" key="3">
    <source>
        <dbReference type="Proteomes" id="UP001361239"/>
    </source>
</evidence>
<organism evidence="2 3">
    <name type="scientific">Novosphingobium anseongense</name>
    <dbReference type="NCBI Taxonomy" id="3133436"/>
    <lineage>
        <taxon>Bacteria</taxon>
        <taxon>Pseudomonadati</taxon>
        <taxon>Pseudomonadota</taxon>
        <taxon>Alphaproteobacteria</taxon>
        <taxon>Sphingomonadales</taxon>
        <taxon>Sphingomonadaceae</taxon>
        <taxon>Novosphingobium</taxon>
    </lineage>
</organism>
<dbReference type="PANTHER" id="PTHR43861:SF1">
    <property type="entry name" value="TRANS-ACONITATE 2-METHYLTRANSFERASE"/>
    <property type="match status" value="1"/>
</dbReference>
<dbReference type="InterPro" id="IPR013217">
    <property type="entry name" value="Methyltransf_12"/>
</dbReference>
<keyword evidence="2" id="KW-0489">Methyltransferase</keyword>
<keyword evidence="3" id="KW-1185">Reference proteome</keyword>
<dbReference type="GO" id="GO:0008168">
    <property type="term" value="F:methyltransferase activity"/>
    <property type="evidence" value="ECO:0007669"/>
    <property type="project" value="UniProtKB-KW"/>
</dbReference>
<name>A0ABU8S0L0_9SPHN</name>
<dbReference type="PANTHER" id="PTHR43861">
    <property type="entry name" value="TRANS-ACONITATE 2-METHYLTRANSFERASE-RELATED"/>
    <property type="match status" value="1"/>
</dbReference>
<dbReference type="EMBL" id="JBBHJZ010000004">
    <property type="protein sequence ID" value="MEJ5978881.1"/>
    <property type="molecule type" value="Genomic_DNA"/>
</dbReference>
<dbReference type="Proteomes" id="UP001361239">
    <property type="component" value="Unassembled WGS sequence"/>
</dbReference>
<comment type="caution">
    <text evidence="2">The sequence shown here is derived from an EMBL/GenBank/DDBJ whole genome shotgun (WGS) entry which is preliminary data.</text>
</comment>
<sequence>MICSDQTRPRIEAAFDAAQNYETHARVQRRVAEALADRIAALPVVAARGDTLRLLEIGCGTGLLTRALQDRGIGGHWLVTDIAPRMVSRCATAMADHAAAPALTFAVLDGSAPPASLTPGSFDLICSSMAFQWFADLGPALARLADLLAPGGTLAFSTLLDGTFAEWEEAHRREGLDAGGLRYPSLHALSGLFPRGGNLSARELHARDAYAGAGDFLRALKRIGAATPRSDHRPLPPASLRRVMKAFDRMGAAATYRVALCNWTSPTAKDELSA</sequence>
<dbReference type="InterPro" id="IPR029063">
    <property type="entry name" value="SAM-dependent_MTases_sf"/>
</dbReference>
<feature type="domain" description="Methyltransferase type 12" evidence="1">
    <location>
        <begin position="55"/>
        <end position="154"/>
    </location>
</feature>
<accession>A0ABU8S0L0</accession>
<keyword evidence="2" id="KW-0808">Transferase</keyword>